<accession>A0A0A9A0S3</accession>
<reference evidence="1" key="1">
    <citation type="submission" date="2014-09" db="EMBL/GenBank/DDBJ databases">
        <authorList>
            <person name="Magalhaes I.L.F."/>
            <person name="Oliveira U."/>
            <person name="Santos F.R."/>
            <person name="Vidigal T.H.D.A."/>
            <person name="Brescovit A.D."/>
            <person name="Santos A.J."/>
        </authorList>
    </citation>
    <scope>NUCLEOTIDE SEQUENCE</scope>
    <source>
        <tissue evidence="1">Shoot tissue taken approximately 20 cm above the soil surface</tissue>
    </source>
</reference>
<evidence type="ECO:0000313" key="1">
    <source>
        <dbReference type="EMBL" id="JAD40617.1"/>
    </source>
</evidence>
<proteinExistence type="predicted"/>
<reference evidence="1" key="2">
    <citation type="journal article" date="2015" name="Data Brief">
        <title>Shoot transcriptome of the giant reed, Arundo donax.</title>
        <authorList>
            <person name="Barrero R.A."/>
            <person name="Guerrero F.D."/>
            <person name="Moolhuijzen P."/>
            <person name="Goolsby J.A."/>
            <person name="Tidwell J."/>
            <person name="Bellgard S.E."/>
            <person name="Bellgard M.I."/>
        </authorList>
    </citation>
    <scope>NUCLEOTIDE SEQUENCE</scope>
    <source>
        <tissue evidence="1">Shoot tissue taken approximately 20 cm above the soil surface</tissue>
    </source>
</reference>
<protein>
    <submittedName>
        <fullName evidence="1">Uncharacterized protein</fullName>
    </submittedName>
</protein>
<organism evidence="1">
    <name type="scientific">Arundo donax</name>
    <name type="common">Giant reed</name>
    <name type="synonym">Donax arundinaceus</name>
    <dbReference type="NCBI Taxonomy" id="35708"/>
    <lineage>
        <taxon>Eukaryota</taxon>
        <taxon>Viridiplantae</taxon>
        <taxon>Streptophyta</taxon>
        <taxon>Embryophyta</taxon>
        <taxon>Tracheophyta</taxon>
        <taxon>Spermatophyta</taxon>
        <taxon>Magnoliopsida</taxon>
        <taxon>Liliopsida</taxon>
        <taxon>Poales</taxon>
        <taxon>Poaceae</taxon>
        <taxon>PACMAD clade</taxon>
        <taxon>Arundinoideae</taxon>
        <taxon>Arundineae</taxon>
        <taxon>Arundo</taxon>
    </lineage>
</organism>
<sequence length="28" mass="3473">MMITYQNDRREVPLCHHIKFRGFKDSIH</sequence>
<dbReference type="EMBL" id="GBRH01257278">
    <property type="protein sequence ID" value="JAD40617.1"/>
    <property type="molecule type" value="Transcribed_RNA"/>
</dbReference>
<name>A0A0A9A0S3_ARUDO</name>
<dbReference type="AlphaFoldDB" id="A0A0A9A0S3"/>